<evidence type="ECO:0000313" key="5">
    <source>
        <dbReference type="Proteomes" id="UP000243739"/>
    </source>
</evidence>
<evidence type="ECO:0000313" key="4">
    <source>
        <dbReference type="EMBL" id="OEF98102.1"/>
    </source>
</evidence>
<feature type="domain" description="DnaB/C C-terminal" evidence="2">
    <location>
        <begin position="334"/>
        <end position="398"/>
    </location>
</feature>
<accession>A0A1D2YSX8</accession>
<protein>
    <submittedName>
        <fullName evidence="4">Uncharacterized protein</fullName>
    </submittedName>
</protein>
<keyword evidence="5" id="KW-1185">Reference proteome</keyword>
<comment type="similarity">
    <text evidence="1">Belongs to the DnaB/DnaD family.</text>
</comment>
<dbReference type="InterPro" id="IPR058660">
    <property type="entry name" value="WHD_DnaB"/>
</dbReference>
<dbReference type="AlphaFoldDB" id="A0A1D2YSX8"/>
<proteinExistence type="inferred from homology"/>
<sequence>MSIIFNEITPQDPYIVSFNESIELSHISYIIDLYQPIIGSKATIFYITLINHLSIGQIGISESRLHRHLMSQMNLSFPEIITARKMLEAIGLLKSVRYQHKETGEYIYEYSLSRPLNPVAFFQSDILSVLLLNRIGKTQFKILKERMTKNLSWNRGEYIKDEDITKAFDEVFDSILASELTVAPGSEEEALIQQPVDEEYVNKSNAKINLKRRYLDIEFIKGMLGNIYQVEKNFDREMIELLQELAFLYQLSEIEIINLLRDHTIYDDTGKIDKQLLRNRMREKFQYQKKEVVIVNKENKTFDKEPSNIKDKAQRHVWILENYSPIELMQQYQGGGKVPDADLRLIEGLLYDYQLPTGVVNVLIEYIMLSNDYKLPKNLTEKVAGHWKRLKITTVEEALSVAKKEHQLYKNWKENNKQTSKSNIKQSVNRKEKVPDYILLQEQKYHQKSDEKDINKIDQEKKAKIDQLLKDLGEV</sequence>
<dbReference type="EMBL" id="MIJF01000056">
    <property type="protein sequence ID" value="OEF98102.1"/>
    <property type="molecule type" value="Genomic_DNA"/>
</dbReference>
<evidence type="ECO:0000259" key="3">
    <source>
        <dbReference type="Pfam" id="PF25888"/>
    </source>
</evidence>
<dbReference type="STRING" id="337097.BHF71_03545"/>
<dbReference type="Pfam" id="PF07261">
    <property type="entry name" value="DnaB_2"/>
    <property type="match status" value="1"/>
</dbReference>
<feature type="domain" description="Replicative helicase loading/DNA remodeling protein DnaB N-terminal winged helix" evidence="3">
    <location>
        <begin position="9"/>
        <end position="243"/>
    </location>
</feature>
<evidence type="ECO:0000259" key="2">
    <source>
        <dbReference type="Pfam" id="PF07261"/>
    </source>
</evidence>
<comment type="caution">
    <text evidence="4">The sequence shown here is derived from an EMBL/GenBank/DDBJ whole genome shotgun (WGS) entry which is preliminary data.</text>
</comment>
<organism evidence="4 5">
    <name type="scientific">Vulcanibacillus modesticaldus</name>
    <dbReference type="NCBI Taxonomy" id="337097"/>
    <lineage>
        <taxon>Bacteria</taxon>
        <taxon>Bacillati</taxon>
        <taxon>Bacillota</taxon>
        <taxon>Bacilli</taxon>
        <taxon>Bacillales</taxon>
        <taxon>Bacillaceae</taxon>
        <taxon>Vulcanibacillus</taxon>
    </lineage>
</organism>
<dbReference type="Pfam" id="PF25888">
    <property type="entry name" value="WHD_DnaB"/>
    <property type="match status" value="1"/>
</dbReference>
<name>A0A1D2YSX8_9BACI</name>
<dbReference type="RefSeq" id="WP_069657402.1">
    <property type="nucleotide sequence ID" value="NZ_MIJF01000056.1"/>
</dbReference>
<evidence type="ECO:0000256" key="1">
    <source>
        <dbReference type="ARBA" id="ARBA00093462"/>
    </source>
</evidence>
<gene>
    <name evidence="4" type="ORF">BHF71_03545</name>
</gene>
<reference evidence="4 5" key="1">
    <citation type="submission" date="2016-09" db="EMBL/GenBank/DDBJ databases">
        <title>Draft genome sequence for the type strain of Vulcanibacillus modesticaldus BR, a strictly anaerobic, moderately thermophilic, and nitrate-reducing bacterium from deep sea-hydrothermal vents of the Mid-Atlantic Ridge.</title>
        <authorList>
            <person name="Abin C.A."/>
            <person name="Hollibaugh J.T."/>
        </authorList>
    </citation>
    <scope>NUCLEOTIDE SEQUENCE [LARGE SCALE GENOMIC DNA]</scope>
    <source>
        <strain evidence="4 5">BR</strain>
    </source>
</reference>
<dbReference type="Proteomes" id="UP000243739">
    <property type="component" value="Unassembled WGS sequence"/>
</dbReference>
<dbReference type="InterPro" id="IPR006343">
    <property type="entry name" value="DnaB/C_C"/>
</dbReference>